<protein>
    <submittedName>
        <fullName evidence="1">Uncharacterized protein</fullName>
    </submittedName>
</protein>
<evidence type="ECO:0000313" key="1">
    <source>
        <dbReference type="EMBL" id="RLL30534.1"/>
    </source>
</evidence>
<dbReference type="RefSeq" id="WP_121594950.1">
    <property type="nucleotide sequence ID" value="NZ_RCHD01000056.1"/>
</dbReference>
<dbReference type="AlphaFoldDB" id="A0A498D792"/>
<dbReference type="Proteomes" id="UP000267166">
    <property type="component" value="Unassembled WGS sequence"/>
</dbReference>
<evidence type="ECO:0000313" key="2">
    <source>
        <dbReference type="Proteomes" id="UP000267166"/>
    </source>
</evidence>
<organism evidence="1 2">
    <name type="scientific">Acinetobacter cumulans</name>
    <dbReference type="NCBI Taxonomy" id="2136182"/>
    <lineage>
        <taxon>Bacteria</taxon>
        <taxon>Pseudomonadati</taxon>
        <taxon>Pseudomonadota</taxon>
        <taxon>Gammaproteobacteria</taxon>
        <taxon>Moraxellales</taxon>
        <taxon>Moraxellaceae</taxon>
        <taxon>Acinetobacter</taxon>
    </lineage>
</organism>
<reference evidence="1 2" key="1">
    <citation type="submission" date="2018-09" db="EMBL/GenBank/DDBJ databases">
        <title>The draft genome of Acinetobacter sp. strains.</title>
        <authorList>
            <person name="Qin J."/>
            <person name="Feng Y."/>
            <person name="Zong Z."/>
        </authorList>
    </citation>
    <scope>NUCLEOTIDE SEQUENCE [LARGE SCALE GENOMIC DNA]</scope>
    <source>
        <strain evidence="1 2">WCHAc060003</strain>
    </source>
</reference>
<sequence>MTPFSIELAIEKIVDKNSKENFLEVYKCYEAGCYRAAVGLLWSVVVTDIVSKLQKVEIDFNDSTAHKLLTEIKEKQERKETDWEKSIVEDVHKRMKFFDQDTYENLLHLQKKRHLCSHPLVQETDNKLYTPTPEETKSFIRHALEDLLIVPAGFSRHALKDSILMDIDKLREAGLDIDAFKDVIQKRYIKHLPKEIVPILIKELWKFCFIKSDPKIDENRHFNAEFLFQIITHYPEQCKEIFQKEDYINKVTTDDNILYVYIALLSRFEFIYDLLDSSGRAIVSSYLTKHEKMKIYCPFLSKNISEHLKEFLPKANHETFKYLLKLSEKFSIKNEVMMLGLEEYGNSTSYDEADANFNIYIEDYLIDYNFAMFQKYLEVSENNSQIYDRRKFYGSNNLVYKILFKKFAILMGYHEIDSKKFPKFFSNVDKINIEKQVKEEEKPEKDFLSALLSTDDDLPF</sequence>
<accession>A0A498D792</accession>
<gene>
    <name evidence="1" type="ORF">D9K80_16135</name>
</gene>
<proteinExistence type="predicted"/>
<name>A0A498D792_9GAMM</name>
<dbReference type="EMBL" id="RCHD01000056">
    <property type="protein sequence ID" value="RLL30534.1"/>
    <property type="molecule type" value="Genomic_DNA"/>
</dbReference>
<comment type="caution">
    <text evidence="1">The sequence shown here is derived from an EMBL/GenBank/DDBJ whole genome shotgun (WGS) entry which is preliminary data.</text>
</comment>